<dbReference type="EMBL" id="MFSS01000056">
    <property type="protein sequence ID" value="OGI43447.1"/>
    <property type="molecule type" value="Genomic_DNA"/>
</dbReference>
<evidence type="ECO:0008006" key="12">
    <source>
        <dbReference type="Google" id="ProtNLM"/>
    </source>
</evidence>
<evidence type="ECO:0000256" key="6">
    <source>
        <dbReference type="ARBA" id="ARBA00023136"/>
    </source>
</evidence>
<protein>
    <recommendedName>
        <fullName evidence="12">Type I secretion protein TolC</fullName>
    </recommendedName>
</protein>
<keyword evidence="8" id="KW-0175">Coiled coil</keyword>
<comment type="similarity">
    <text evidence="2">Belongs to the outer membrane factor (OMF) (TC 1.B.17) family.</text>
</comment>
<accession>A0A1F6TE75</accession>
<comment type="subcellular location">
    <subcellularLocation>
        <location evidence="1">Cell outer membrane</location>
    </subcellularLocation>
</comment>
<feature type="signal peptide" evidence="9">
    <location>
        <begin position="1"/>
        <end position="16"/>
    </location>
</feature>
<dbReference type="STRING" id="1817758.A2150_00250"/>
<keyword evidence="5" id="KW-0812">Transmembrane</keyword>
<dbReference type="PANTHER" id="PTHR30026:SF20">
    <property type="entry name" value="OUTER MEMBRANE PROTEIN TOLC"/>
    <property type="match status" value="1"/>
</dbReference>
<gene>
    <name evidence="10" type="ORF">A2150_00250</name>
</gene>
<feature type="chain" id="PRO_5009526667" description="Type I secretion protein TolC" evidence="9">
    <location>
        <begin position="17"/>
        <end position="437"/>
    </location>
</feature>
<dbReference type="AlphaFoldDB" id="A0A1F6TE75"/>
<evidence type="ECO:0000256" key="7">
    <source>
        <dbReference type="ARBA" id="ARBA00023237"/>
    </source>
</evidence>
<dbReference type="InterPro" id="IPR051906">
    <property type="entry name" value="TolC-like"/>
</dbReference>
<evidence type="ECO:0000256" key="1">
    <source>
        <dbReference type="ARBA" id="ARBA00004442"/>
    </source>
</evidence>
<reference evidence="10 11" key="1">
    <citation type="journal article" date="2016" name="Nat. Commun.">
        <title>Thousands of microbial genomes shed light on interconnected biogeochemical processes in an aquifer system.</title>
        <authorList>
            <person name="Anantharaman K."/>
            <person name="Brown C.T."/>
            <person name="Hug L.A."/>
            <person name="Sharon I."/>
            <person name="Castelle C.J."/>
            <person name="Probst A.J."/>
            <person name="Thomas B.C."/>
            <person name="Singh A."/>
            <person name="Wilkins M.J."/>
            <person name="Karaoz U."/>
            <person name="Brodie E.L."/>
            <person name="Williams K.H."/>
            <person name="Hubbard S.S."/>
            <person name="Banfield J.F."/>
        </authorList>
    </citation>
    <scope>NUCLEOTIDE SEQUENCE [LARGE SCALE GENOMIC DNA]</scope>
</reference>
<evidence type="ECO:0000313" key="11">
    <source>
        <dbReference type="Proteomes" id="UP000177925"/>
    </source>
</evidence>
<dbReference type="SUPFAM" id="SSF56954">
    <property type="entry name" value="Outer membrane efflux proteins (OEP)"/>
    <property type="match status" value="1"/>
</dbReference>
<keyword evidence="6" id="KW-0472">Membrane</keyword>
<dbReference type="Pfam" id="PF02321">
    <property type="entry name" value="OEP"/>
    <property type="match status" value="2"/>
</dbReference>
<sequence length="437" mass="47600">MPALVAALLLPLPLAAEDLVAAYNLAHANDPKFRAAESLYLAGREKLPQARATLFPTINARAGRDRNDNEIRTDGFIPGRPSGQFEYSSTEYTLNLSQPVYNGVIFSGLKQAKAEVRRAEAEYAAAGQDLVLRVADAYFGTLAAQDNVEFARSEKTSIQRQLESAEARLKVGLATITDVHDARARFEIAAAQEIEAENRWQDRREALRELTGRLPETLARTGPNMPLITPEPADIDQWVEKSLAQNYPLSARREAADSAREEVKRLRAGHYPTLDLVGTRTRNDADGSVTGTGIRSDNTVLGLQLNVPLFQGGLVNSRTEEAAHRYDAAQQELEATRRATGRAARAAYLGVASGASRVTALAQAVVASESALAAKTEGFTAGVNTNIDVLDASRDLYRAKRDLASARYDYLLNLLRLKQAAGTLSENDLAQINAWLQ</sequence>
<dbReference type="GO" id="GO:1990281">
    <property type="term" value="C:efflux pump complex"/>
    <property type="evidence" value="ECO:0007669"/>
    <property type="project" value="TreeGrafter"/>
</dbReference>
<dbReference type="Gene3D" id="1.20.1600.10">
    <property type="entry name" value="Outer membrane efflux proteins (OEP)"/>
    <property type="match status" value="1"/>
</dbReference>
<dbReference type="Proteomes" id="UP000177925">
    <property type="component" value="Unassembled WGS sequence"/>
</dbReference>
<evidence type="ECO:0000313" key="10">
    <source>
        <dbReference type="EMBL" id="OGI43447.1"/>
    </source>
</evidence>
<dbReference type="NCBIfam" id="TIGR01844">
    <property type="entry name" value="type_I_sec_TolC"/>
    <property type="match status" value="1"/>
</dbReference>
<dbReference type="GO" id="GO:0009279">
    <property type="term" value="C:cell outer membrane"/>
    <property type="evidence" value="ECO:0007669"/>
    <property type="project" value="UniProtKB-SubCell"/>
</dbReference>
<keyword evidence="9" id="KW-0732">Signal</keyword>
<keyword evidence="7" id="KW-0998">Cell outer membrane</keyword>
<evidence type="ECO:0000256" key="9">
    <source>
        <dbReference type="SAM" id="SignalP"/>
    </source>
</evidence>
<evidence type="ECO:0000256" key="8">
    <source>
        <dbReference type="SAM" id="Coils"/>
    </source>
</evidence>
<comment type="caution">
    <text evidence="10">The sequence shown here is derived from an EMBL/GenBank/DDBJ whole genome shotgun (WGS) entry which is preliminary data.</text>
</comment>
<evidence type="ECO:0000256" key="4">
    <source>
        <dbReference type="ARBA" id="ARBA00022452"/>
    </source>
</evidence>
<keyword evidence="3" id="KW-0813">Transport</keyword>
<dbReference type="InterPro" id="IPR003423">
    <property type="entry name" value="OMP_efflux"/>
</dbReference>
<dbReference type="PANTHER" id="PTHR30026">
    <property type="entry name" value="OUTER MEMBRANE PROTEIN TOLC"/>
    <property type="match status" value="1"/>
</dbReference>
<dbReference type="GO" id="GO:0015562">
    <property type="term" value="F:efflux transmembrane transporter activity"/>
    <property type="evidence" value="ECO:0007669"/>
    <property type="project" value="InterPro"/>
</dbReference>
<evidence type="ECO:0000256" key="5">
    <source>
        <dbReference type="ARBA" id="ARBA00022692"/>
    </source>
</evidence>
<evidence type="ECO:0000256" key="2">
    <source>
        <dbReference type="ARBA" id="ARBA00007613"/>
    </source>
</evidence>
<keyword evidence="4" id="KW-1134">Transmembrane beta strand</keyword>
<proteinExistence type="inferred from homology"/>
<name>A0A1F6TE75_9PROT</name>
<dbReference type="GO" id="GO:0015288">
    <property type="term" value="F:porin activity"/>
    <property type="evidence" value="ECO:0007669"/>
    <property type="project" value="TreeGrafter"/>
</dbReference>
<evidence type="ECO:0000256" key="3">
    <source>
        <dbReference type="ARBA" id="ARBA00022448"/>
    </source>
</evidence>
<feature type="coiled-coil region" evidence="8">
    <location>
        <begin position="109"/>
        <end position="168"/>
    </location>
</feature>
<organism evidence="10 11">
    <name type="scientific">Candidatus Muproteobacteria bacterium RBG_16_64_11</name>
    <dbReference type="NCBI Taxonomy" id="1817758"/>
    <lineage>
        <taxon>Bacteria</taxon>
        <taxon>Pseudomonadati</taxon>
        <taxon>Pseudomonadota</taxon>
        <taxon>Candidatus Muproteobacteria</taxon>
    </lineage>
</organism>
<dbReference type="InterPro" id="IPR010130">
    <property type="entry name" value="T1SS_OMP_TolC"/>
</dbReference>